<feature type="transmembrane region" description="Helical" evidence="7">
    <location>
        <begin position="363"/>
        <end position="381"/>
    </location>
</feature>
<dbReference type="InterPro" id="IPR036259">
    <property type="entry name" value="MFS_trans_sf"/>
</dbReference>
<accession>A0A3A9Z6P1</accession>
<name>A0A3A9Z6P1_9ACTN</name>
<evidence type="ECO:0000256" key="7">
    <source>
        <dbReference type="SAM" id="Phobius"/>
    </source>
</evidence>
<comment type="caution">
    <text evidence="8">The sequence shown here is derived from an EMBL/GenBank/DDBJ whole genome shotgun (WGS) entry which is preliminary data.</text>
</comment>
<feature type="transmembrane region" description="Helical" evidence="7">
    <location>
        <begin position="168"/>
        <end position="187"/>
    </location>
</feature>
<evidence type="ECO:0000256" key="3">
    <source>
        <dbReference type="ARBA" id="ARBA00022692"/>
    </source>
</evidence>
<feature type="transmembrane region" description="Helical" evidence="7">
    <location>
        <begin position="50"/>
        <end position="70"/>
    </location>
</feature>
<reference evidence="8 9" key="1">
    <citation type="journal article" date="2014" name="Int. J. Syst. Evol. Microbiol.">
        <title>Streptomyces hoynatensis sp. nov., isolated from deep marine sediment.</title>
        <authorList>
            <person name="Veyisoglu A."/>
            <person name="Sahin N."/>
        </authorList>
    </citation>
    <scope>NUCLEOTIDE SEQUENCE [LARGE SCALE GENOMIC DNA]</scope>
    <source>
        <strain evidence="8 9">KCTC 29097</strain>
    </source>
</reference>
<dbReference type="PANTHER" id="PTHR23513:SF11">
    <property type="entry name" value="STAPHYLOFERRIN A TRANSPORTER"/>
    <property type="match status" value="1"/>
</dbReference>
<keyword evidence="9" id="KW-1185">Reference proteome</keyword>
<dbReference type="GO" id="GO:0005886">
    <property type="term" value="C:plasma membrane"/>
    <property type="evidence" value="ECO:0007669"/>
    <property type="project" value="UniProtKB-SubCell"/>
</dbReference>
<feature type="region of interest" description="Disordered" evidence="6">
    <location>
        <begin position="387"/>
        <end position="406"/>
    </location>
</feature>
<evidence type="ECO:0000313" key="9">
    <source>
        <dbReference type="Proteomes" id="UP000272474"/>
    </source>
</evidence>
<keyword evidence="3 7" id="KW-0812">Transmembrane</keyword>
<evidence type="ECO:0000256" key="1">
    <source>
        <dbReference type="ARBA" id="ARBA00004651"/>
    </source>
</evidence>
<feature type="transmembrane region" description="Helical" evidence="7">
    <location>
        <begin position="104"/>
        <end position="128"/>
    </location>
</feature>
<feature type="transmembrane region" description="Helical" evidence="7">
    <location>
        <begin position="218"/>
        <end position="241"/>
    </location>
</feature>
<feature type="transmembrane region" description="Helical" evidence="7">
    <location>
        <begin position="247"/>
        <end position="267"/>
    </location>
</feature>
<feature type="compositionally biased region" description="Basic and acidic residues" evidence="6">
    <location>
        <begin position="394"/>
        <end position="406"/>
    </location>
</feature>
<protein>
    <submittedName>
        <fullName evidence="8">MFS transporter</fullName>
    </submittedName>
</protein>
<evidence type="ECO:0000256" key="2">
    <source>
        <dbReference type="ARBA" id="ARBA00022475"/>
    </source>
</evidence>
<organism evidence="8 9">
    <name type="scientific">Streptomyces hoynatensis</name>
    <dbReference type="NCBI Taxonomy" id="1141874"/>
    <lineage>
        <taxon>Bacteria</taxon>
        <taxon>Bacillati</taxon>
        <taxon>Actinomycetota</taxon>
        <taxon>Actinomycetes</taxon>
        <taxon>Kitasatosporales</taxon>
        <taxon>Streptomycetaceae</taxon>
        <taxon>Streptomyces</taxon>
    </lineage>
</organism>
<gene>
    <name evidence="8" type="ORF">D7294_10660</name>
</gene>
<evidence type="ECO:0000313" key="8">
    <source>
        <dbReference type="EMBL" id="RKN42976.1"/>
    </source>
</evidence>
<dbReference type="RefSeq" id="WP_120678134.1">
    <property type="nucleotide sequence ID" value="NZ_RBAL01000005.1"/>
</dbReference>
<feature type="transmembrane region" description="Helical" evidence="7">
    <location>
        <begin position="279"/>
        <end position="296"/>
    </location>
</feature>
<feature type="transmembrane region" description="Helical" evidence="7">
    <location>
        <begin position="140"/>
        <end position="162"/>
    </location>
</feature>
<dbReference type="EMBL" id="RBAL01000005">
    <property type="protein sequence ID" value="RKN42976.1"/>
    <property type="molecule type" value="Genomic_DNA"/>
</dbReference>
<evidence type="ECO:0000256" key="6">
    <source>
        <dbReference type="SAM" id="MobiDB-lite"/>
    </source>
</evidence>
<dbReference type="AlphaFoldDB" id="A0A3A9Z6P1"/>
<keyword evidence="4 7" id="KW-1133">Transmembrane helix</keyword>
<evidence type="ECO:0000256" key="4">
    <source>
        <dbReference type="ARBA" id="ARBA00022989"/>
    </source>
</evidence>
<dbReference type="SUPFAM" id="SSF103473">
    <property type="entry name" value="MFS general substrate transporter"/>
    <property type="match status" value="1"/>
</dbReference>
<evidence type="ECO:0000256" key="5">
    <source>
        <dbReference type="ARBA" id="ARBA00023136"/>
    </source>
</evidence>
<dbReference type="Proteomes" id="UP000272474">
    <property type="component" value="Unassembled WGS sequence"/>
</dbReference>
<sequence length="406" mass="41364">MRSYRELFRLAEFLPLFLATTAQVAAVTVQGLALATLVYGATGSPLLSAVSMFGASFTQVIGATMLLSAADRLPPRAALAASGLLFAAGACLLAVPGLPAGCLLLVVLALGLVNSVAGAVRWGLLLRIVPEGGYVPARAVFNVSSGLTQIGGAALGGALIAALSARGALLLAAALFAATVPAVLLGLRPRPPWSAGRPSVAETWRVDRLLWSSPARRVVYLALWVPNGLIVGCEALFVPYAPGSASVLYAAAAFGMLLGDASVGRLVPPRLRARLITPLRLLLAAPFLLFALPFRLPLGLAVAVVTLACLGYGASLLLTERLVTLTPEENRGQALGLHSAGLLFFQAVGATLAGAVAVPLGPAGAMAAMAAASLLVSLLLTRGLSAGRVPPTPGRERTGTGPRQES</sequence>
<proteinExistence type="predicted"/>
<feature type="transmembrane region" description="Helical" evidence="7">
    <location>
        <begin position="335"/>
        <end position="357"/>
    </location>
</feature>
<dbReference type="Gene3D" id="1.20.1250.20">
    <property type="entry name" value="MFS general substrate transporter like domains"/>
    <property type="match status" value="1"/>
</dbReference>
<feature type="transmembrane region" description="Helical" evidence="7">
    <location>
        <begin position="302"/>
        <end position="323"/>
    </location>
</feature>
<dbReference type="PANTHER" id="PTHR23513">
    <property type="entry name" value="INTEGRAL MEMBRANE EFFLUX PROTEIN-RELATED"/>
    <property type="match status" value="1"/>
</dbReference>
<keyword evidence="2" id="KW-1003">Cell membrane</keyword>
<comment type="subcellular location">
    <subcellularLocation>
        <location evidence="1">Cell membrane</location>
        <topology evidence="1">Multi-pass membrane protein</topology>
    </subcellularLocation>
</comment>
<dbReference type="OrthoDB" id="3287459at2"/>
<feature type="transmembrane region" description="Helical" evidence="7">
    <location>
        <begin position="77"/>
        <end position="98"/>
    </location>
</feature>
<keyword evidence="5 7" id="KW-0472">Membrane</keyword>